<evidence type="ECO:0000256" key="3">
    <source>
        <dbReference type="ARBA" id="ARBA00023163"/>
    </source>
</evidence>
<dbReference type="PROSITE" id="PS51078">
    <property type="entry name" value="ICLR_ED"/>
    <property type="match status" value="1"/>
</dbReference>
<evidence type="ECO:0000313" key="6">
    <source>
        <dbReference type="EMBL" id="SED30976.1"/>
    </source>
</evidence>
<dbReference type="GO" id="GO:0003677">
    <property type="term" value="F:DNA binding"/>
    <property type="evidence" value="ECO:0007669"/>
    <property type="project" value="UniProtKB-KW"/>
</dbReference>
<proteinExistence type="predicted"/>
<gene>
    <name evidence="6" type="ORF">SAMN05444171_3759</name>
</gene>
<dbReference type="GO" id="GO:0003700">
    <property type="term" value="F:DNA-binding transcription factor activity"/>
    <property type="evidence" value="ECO:0007669"/>
    <property type="project" value="TreeGrafter"/>
</dbReference>
<dbReference type="SUPFAM" id="SSF55781">
    <property type="entry name" value="GAF domain-like"/>
    <property type="match status" value="1"/>
</dbReference>
<keyword evidence="1" id="KW-0805">Transcription regulation</keyword>
<dbReference type="SMART" id="SM00346">
    <property type="entry name" value="HTH_ICLR"/>
    <property type="match status" value="1"/>
</dbReference>
<dbReference type="InterPro" id="IPR036388">
    <property type="entry name" value="WH-like_DNA-bd_sf"/>
</dbReference>
<reference evidence="6 7" key="1">
    <citation type="submission" date="2016-10" db="EMBL/GenBank/DDBJ databases">
        <authorList>
            <person name="de Groot N.N."/>
        </authorList>
    </citation>
    <scope>NUCLEOTIDE SEQUENCE [LARGE SCALE GENOMIC DNA]</scope>
    <source>
        <strain evidence="6 7">GAS522</strain>
    </source>
</reference>
<evidence type="ECO:0000259" key="5">
    <source>
        <dbReference type="PROSITE" id="PS51078"/>
    </source>
</evidence>
<keyword evidence="2" id="KW-0238">DNA-binding</keyword>
<dbReference type="PANTHER" id="PTHR30136">
    <property type="entry name" value="HELIX-TURN-HELIX TRANSCRIPTIONAL REGULATOR, ICLR FAMILY"/>
    <property type="match status" value="1"/>
</dbReference>
<dbReference type="AlphaFoldDB" id="A0A1M6ZV92"/>
<evidence type="ECO:0000259" key="4">
    <source>
        <dbReference type="PROSITE" id="PS51077"/>
    </source>
</evidence>
<evidence type="ECO:0000256" key="1">
    <source>
        <dbReference type="ARBA" id="ARBA00023015"/>
    </source>
</evidence>
<dbReference type="InterPro" id="IPR029016">
    <property type="entry name" value="GAF-like_dom_sf"/>
</dbReference>
<dbReference type="EMBL" id="FNTI01000001">
    <property type="protein sequence ID" value="SED30976.1"/>
    <property type="molecule type" value="Genomic_DNA"/>
</dbReference>
<dbReference type="GO" id="GO:0045892">
    <property type="term" value="P:negative regulation of DNA-templated transcription"/>
    <property type="evidence" value="ECO:0007669"/>
    <property type="project" value="TreeGrafter"/>
</dbReference>
<dbReference type="Proteomes" id="UP000183208">
    <property type="component" value="Unassembled WGS sequence"/>
</dbReference>
<evidence type="ECO:0000256" key="2">
    <source>
        <dbReference type="ARBA" id="ARBA00023125"/>
    </source>
</evidence>
<dbReference type="InterPro" id="IPR005471">
    <property type="entry name" value="Tscrpt_reg_IclR_N"/>
</dbReference>
<dbReference type="PANTHER" id="PTHR30136:SF34">
    <property type="entry name" value="TRANSCRIPTIONAL REGULATOR"/>
    <property type="match status" value="1"/>
</dbReference>
<dbReference type="Pfam" id="PF09339">
    <property type="entry name" value="HTH_IclR"/>
    <property type="match status" value="1"/>
</dbReference>
<organism evidence="6 7">
    <name type="scientific">Bradyrhizobium lablabi</name>
    <dbReference type="NCBI Taxonomy" id="722472"/>
    <lineage>
        <taxon>Bacteria</taxon>
        <taxon>Pseudomonadati</taxon>
        <taxon>Pseudomonadota</taxon>
        <taxon>Alphaproteobacteria</taxon>
        <taxon>Hyphomicrobiales</taxon>
        <taxon>Nitrobacteraceae</taxon>
        <taxon>Bradyrhizobium</taxon>
    </lineage>
</organism>
<dbReference type="InterPro" id="IPR050707">
    <property type="entry name" value="HTH_MetabolicPath_Reg"/>
</dbReference>
<accession>A0A1M6ZV92</accession>
<sequence length="266" mass="29097">MLGIDDVWTDASKWPAGSDTFVEAFAKGLLVIAAFHHERSLGLSDIAKRTRLSRAGVRRLMHTLIALGFVQQSGDAFTLTPRVLQLGFSYLSSLTLREVAQPVIETLSRETDEVVAISVLDGANVIYITRAEVTSVLRRGLTIGSRIPAFCSSMGRVLLAGLSPEACEANLNGSERRAWTRLTTTDVQQLMHEIDIVRRQGWSFVGEELEIGACGIAVPIRDPNGNTVAAINLSTNLARHSPQDLVKNFLPRLMKAGQQIEQHLVV</sequence>
<protein>
    <submittedName>
        <fullName evidence="6">Transcriptional regulator, IclR family</fullName>
    </submittedName>
</protein>
<dbReference type="InterPro" id="IPR036390">
    <property type="entry name" value="WH_DNA-bd_sf"/>
</dbReference>
<evidence type="ECO:0000313" key="7">
    <source>
        <dbReference type="Proteomes" id="UP000183208"/>
    </source>
</evidence>
<keyword evidence="3" id="KW-0804">Transcription</keyword>
<feature type="domain" description="IclR-ED" evidence="5">
    <location>
        <begin position="82"/>
        <end position="266"/>
    </location>
</feature>
<dbReference type="Gene3D" id="3.30.450.40">
    <property type="match status" value="1"/>
</dbReference>
<dbReference type="Gene3D" id="1.10.10.10">
    <property type="entry name" value="Winged helix-like DNA-binding domain superfamily/Winged helix DNA-binding domain"/>
    <property type="match status" value="1"/>
</dbReference>
<dbReference type="PROSITE" id="PS51077">
    <property type="entry name" value="HTH_ICLR"/>
    <property type="match status" value="1"/>
</dbReference>
<dbReference type="OrthoDB" id="9807558at2"/>
<dbReference type="Pfam" id="PF01614">
    <property type="entry name" value="IclR_C"/>
    <property type="match status" value="1"/>
</dbReference>
<feature type="domain" description="HTH iclR-type" evidence="4">
    <location>
        <begin position="22"/>
        <end position="81"/>
    </location>
</feature>
<dbReference type="InterPro" id="IPR014757">
    <property type="entry name" value="Tscrpt_reg_IclR_C"/>
</dbReference>
<dbReference type="SUPFAM" id="SSF46785">
    <property type="entry name" value="Winged helix' DNA-binding domain"/>
    <property type="match status" value="1"/>
</dbReference>
<name>A0A1M6ZV92_9BRAD</name>
<dbReference type="RefSeq" id="WP_074831437.1">
    <property type="nucleotide sequence ID" value="NZ_FNTI01000001.1"/>
</dbReference>